<dbReference type="Pfam" id="PF13860">
    <property type="entry name" value="FlgD_ig"/>
    <property type="match status" value="1"/>
</dbReference>
<dbReference type="Gene3D" id="2.60.40.4070">
    <property type="match status" value="1"/>
</dbReference>
<dbReference type="InterPro" id="IPR025965">
    <property type="entry name" value="FlgD/Vpr_Ig-like"/>
</dbReference>
<evidence type="ECO:0000313" key="3">
    <source>
        <dbReference type="Proteomes" id="UP001597525"/>
    </source>
</evidence>
<evidence type="ECO:0000313" key="2">
    <source>
        <dbReference type="EMBL" id="MFD2966641.1"/>
    </source>
</evidence>
<dbReference type="RefSeq" id="WP_320182344.1">
    <property type="nucleotide sequence ID" value="NZ_CP138332.1"/>
</dbReference>
<reference evidence="3" key="1">
    <citation type="journal article" date="2019" name="Int. J. Syst. Evol. Microbiol.">
        <title>The Global Catalogue of Microorganisms (GCM) 10K type strain sequencing project: providing services to taxonomists for standard genome sequencing and annotation.</title>
        <authorList>
            <consortium name="The Broad Institute Genomics Platform"/>
            <consortium name="The Broad Institute Genome Sequencing Center for Infectious Disease"/>
            <person name="Wu L."/>
            <person name="Ma J."/>
        </authorList>
    </citation>
    <scope>NUCLEOTIDE SEQUENCE [LARGE SCALE GENOMIC DNA]</scope>
    <source>
        <strain evidence="3">KCTC 22814</strain>
    </source>
</reference>
<name>A0ABW6BF78_9SPHI</name>
<dbReference type="Proteomes" id="UP001597525">
    <property type="component" value="Unassembled WGS sequence"/>
</dbReference>
<keyword evidence="3" id="KW-1185">Reference proteome</keyword>
<dbReference type="InterPro" id="IPR001322">
    <property type="entry name" value="Lamin_tail_dom"/>
</dbReference>
<proteinExistence type="predicted"/>
<sequence length="553" mass="62162">MLNSIKIKQKCLLIFSILSILDGYAQTGLVVSELMVHPLSNAVFTNEYIELYNNGTQVIALEDYTLQVANTSIRLGNYYLAPRQYILLVAASAAPHFERYGNVMPIQTWRILNNINGTVSLLNKEQMVVDHVSYSNNWYGNPQKRNGGWSLERINPNLPCNNGNTWRASEAANGGTPAQQNSIWDERYVPTIRLTVQEINDESIVFGVFPSVADVSFGQHSEITVETVDLSIARYELGTESLTLYTSAALTWDTPIAIHFRDIRYCGQSQTVSISLFRSSTSLYNDLVINEVLFNPKVNGVDFVELYNRSNKTINLRGWRIGNRVISTEDLLMEPDDYRVLSSSPQRVQEDYPNAVSENFIAMQSLPAYPNERGIVLLYDQQRLIDSLFYQSSMHQPFLADVKGISLERQSSEEDTNSKGNFSSASTLVGGATPGYRNSTDVEKKVEKNSWWLDRKTFTPSGNGSESILVFNYAFSERNPMLNLTIYDSNGRVVNRLIRNKSAGLAGEVIWDGRNEQGALCPSGIYIYQSEIHTSEGHYQQFKGSFVLINAGK</sequence>
<feature type="domain" description="LTD" evidence="1">
    <location>
        <begin position="22"/>
        <end position="136"/>
    </location>
</feature>
<accession>A0ABW6BF78</accession>
<feature type="domain" description="LTD" evidence="1">
    <location>
        <begin position="272"/>
        <end position="392"/>
    </location>
</feature>
<organism evidence="2 3">
    <name type="scientific">Sphingobacterium bambusae</name>
    <dbReference type="NCBI Taxonomy" id="662858"/>
    <lineage>
        <taxon>Bacteria</taxon>
        <taxon>Pseudomonadati</taxon>
        <taxon>Bacteroidota</taxon>
        <taxon>Sphingobacteriia</taxon>
        <taxon>Sphingobacteriales</taxon>
        <taxon>Sphingobacteriaceae</taxon>
        <taxon>Sphingobacterium</taxon>
    </lineage>
</organism>
<comment type="caution">
    <text evidence="2">The sequence shown here is derived from an EMBL/GenBank/DDBJ whole genome shotgun (WGS) entry which is preliminary data.</text>
</comment>
<evidence type="ECO:0000259" key="1">
    <source>
        <dbReference type="PROSITE" id="PS51841"/>
    </source>
</evidence>
<dbReference type="EMBL" id="JBHUPB010000004">
    <property type="protein sequence ID" value="MFD2966641.1"/>
    <property type="molecule type" value="Genomic_DNA"/>
</dbReference>
<dbReference type="PROSITE" id="PS51841">
    <property type="entry name" value="LTD"/>
    <property type="match status" value="2"/>
</dbReference>
<dbReference type="InterPro" id="IPR036415">
    <property type="entry name" value="Lamin_tail_dom_sf"/>
</dbReference>
<gene>
    <name evidence="2" type="ORF">ACFS7Y_04545</name>
</gene>
<protein>
    <submittedName>
        <fullName evidence="2">Lamin tail domain-containing protein</fullName>
    </submittedName>
</protein>
<dbReference type="Pfam" id="PF00932">
    <property type="entry name" value="LTD"/>
    <property type="match status" value="2"/>
</dbReference>
<dbReference type="SUPFAM" id="SSF74853">
    <property type="entry name" value="Lamin A/C globular tail domain"/>
    <property type="match status" value="2"/>
</dbReference>